<evidence type="ECO:0000313" key="2">
    <source>
        <dbReference type="Proteomes" id="UP000831701"/>
    </source>
</evidence>
<sequence>MLMYGMHTDRLPSPHLGKSDHNLVHLQPLYTPLVQKQPVTTRSVRRWSPEKESALRDCFNTTVWDVLLNPHGEDIEGMTHCLTDYLNFCADVVSPVKTVRCYPNNKPWVTREVKTVLNKKKAAFRSRDREAMKAAQQEVKHCVKEAKDSYRRKVEQKLRENNMREVWEGVKTITATPPSPLHTPPPDTTTPPSSSPSSTQSSPLITTDQVRGQLRKLRPRKAAGPDKVCPRLLKTCAAELGEPLQRIFNLSLQIGRVPTLWKTSRIVPVPKKNRPSELNDFRPVALTSHLMKTLERLFLSLLRPQVQHAQDRLQFAYQASAFNTIQPTLLRDKLSRMGVDPQLMDWISDYLTGRPQYVGLKDITSDTVVSSTGAPQGTVLAPLLFTLYTSDFCYNSEAVSYSESTLMTRPSLGASGMTERRSIGELVGDFAAWCHTNHLQLNTSKTKS</sequence>
<dbReference type="EMBL" id="CM041553">
    <property type="protein sequence ID" value="KAI3352791.1"/>
    <property type="molecule type" value="Genomic_DNA"/>
</dbReference>
<name>A0ACB8VBE5_9TELE</name>
<protein>
    <submittedName>
        <fullName evidence="1">Uncharacterized protein</fullName>
    </submittedName>
</protein>
<gene>
    <name evidence="1" type="ORF">L3Q82_019371</name>
</gene>
<comment type="caution">
    <text evidence="1">The sequence shown here is derived from an EMBL/GenBank/DDBJ whole genome shotgun (WGS) entry which is preliminary data.</text>
</comment>
<evidence type="ECO:0000313" key="1">
    <source>
        <dbReference type="EMBL" id="KAI3352791.1"/>
    </source>
</evidence>
<organism evidence="1 2">
    <name type="scientific">Scortum barcoo</name>
    <name type="common">barcoo grunter</name>
    <dbReference type="NCBI Taxonomy" id="214431"/>
    <lineage>
        <taxon>Eukaryota</taxon>
        <taxon>Metazoa</taxon>
        <taxon>Chordata</taxon>
        <taxon>Craniata</taxon>
        <taxon>Vertebrata</taxon>
        <taxon>Euteleostomi</taxon>
        <taxon>Actinopterygii</taxon>
        <taxon>Neopterygii</taxon>
        <taxon>Teleostei</taxon>
        <taxon>Neoteleostei</taxon>
        <taxon>Acanthomorphata</taxon>
        <taxon>Eupercaria</taxon>
        <taxon>Centrarchiformes</taxon>
        <taxon>Terapontoidei</taxon>
        <taxon>Terapontidae</taxon>
        <taxon>Scortum</taxon>
    </lineage>
</organism>
<keyword evidence="2" id="KW-1185">Reference proteome</keyword>
<accession>A0ACB8VBE5</accession>
<proteinExistence type="predicted"/>
<dbReference type="Proteomes" id="UP000831701">
    <property type="component" value="Chromosome 23"/>
</dbReference>
<reference evidence="1" key="1">
    <citation type="submission" date="2022-04" db="EMBL/GenBank/DDBJ databases">
        <title>Jade perch genome.</title>
        <authorList>
            <person name="Chao B."/>
        </authorList>
    </citation>
    <scope>NUCLEOTIDE SEQUENCE</scope>
    <source>
        <strain evidence="1">CB-2022</strain>
    </source>
</reference>